<dbReference type="GO" id="GO:0070696">
    <property type="term" value="F:transmembrane receptor protein serine/threonine kinase binding"/>
    <property type="evidence" value="ECO:0007669"/>
    <property type="project" value="UniProtKB-ARBA"/>
</dbReference>
<keyword evidence="6" id="KW-0677">Repeat</keyword>
<dbReference type="Pfam" id="PF04564">
    <property type="entry name" value="U-box"/>
    <property type="match status" value="1"/>
</dbReference>
<feature type="domain" description="U-box" evidence="12">
    <location>
        <begin position="243"/>
        <end position="317"/>
    </location>
</feature>
<evidence type="ECO:0000256" key="4">
    <source>
        <dbReference type="ARBA" id="ARBA00012483"/>
    </source>
</evidence>
<evidence type="ECO:0000256" key="5">
    <source>
        <dbReference type="ARBA" id="ARBA00022679"/>
    </source>
</evidence>
<evidence type="ECO:0000259" key="12">
    <source>
        <dbReference type="PROSITE" id="PS51698"/>
    </source>
</evidence>
<gene>
    <name evidence="13" type="ORF">ERUC_LOCUS34082</name>
</gene>
<dbReference type="InterPro" id="IPR058678">
    <property type="entry name" value="ARM_PUB"/>
</dbReference>
<dbReference type="Gene3D" id="3.30.40.10">
    <property type="entry name" value="Zinc/RING finger domain, C3HC4 (zinc finger)"/>
    <property type="match status" value="1"/>
</dbReference>
<dbReference type="GO" id="GO:0016567">
    <property type="term" value="P:protein ubiquitination"/>
    <property type="evidence" value="ECO:0007669"/>
    <property type="project" value="UniProtKB-ARBA"/>
</dbReference>
<dbReference type="SMART" id="SM00504">
    <property type="entry name" value="Ubox"/>
    <property type="match status" value="1"/>
</dbReference>
<evidence type="ECO:0000256" key="10">
    <source>
        <dbReference type="ARBA" id="ARBA00076227"/>
    </source>
</evidence>
<dbReference type="SMART" id="SM00185">
    <property type="entry name" value="ARM"/>
    <property type="match status" value="5"/>
</dbReference>
<evidence type="ECO:0000256" key="3">
    <source>
        <dbReference type="ARBA" id="ARBA00004906"/>
    </source>
</evidence>
<dbReference type="PANTHER" id="PTHR23315:SF111">
    <property type="entry name" value="U-BOX DOMAIN-CONTAINING PROTEIN 14"/>
    <property type="match status" value="1"/>
</dbReference>
<dbReference type="SUPFAM" id="SSF57850">
    <property type="entry name" value="RING/U-box"/>
    <property type="match status" value="1"/>
</dbReference>
<name>A0ABC8LDK1_ERUVS</name>
<feature type="repeat" description="ARM" evidence="11">
    <location>
        <begin position="425"/>
        <end position="467"/>
    </location>
</feature>
<evidence type="ECO:0000256" key="9">
    <source>
        <dbReference type="ARBA" id="ARBA00075465"/>
    </source>
</evidence>
<keyword evidence="5" id="KW-0808">Transferase</keyword>
<dbReference type="InterPro" id="IPR057623">
    <property type="entry name" value="PUB12-19-like_N"/>
</dbReference>
<dbReference type="CDD" id="cd16664">
    <property type="entry name" value="RING-Ubox_PUB"/>
    <property type="match status" value="1"/>
</dbReference>
<keyword evidence="7" id="KW-0833">Ubl conjugation pathway</keyword>
<dbReference type="PROSITE" id="PS51698">
    <property type="entry name" value="U_BOX"/>
    <property type="match status" value="1"/>
</dbReference>
<dbReference type="AlphaFoldDB" id="A0ABC8LDK1"/>
<dbReference type="InterPro" id="IPR045210">
    <property type="entry name" value="RING-Ubox_PUB"/>
</dbReference>
<dbReference type="Proteomes" id="UP001642260">
    <property type="component" value="Unassembled WGS sequence"/>
</dbReference>
<dbReference type="FunFam" id="1.25.10.10:FF:000082">
    <property type="entry name" value="RING-type E3 ubiquitin transferase"/>
    <property type="match status" value="1"/>
</dbReference>
<evidence type="ECO:0000256" key="2">
    <source>
        <dbReference type="ARBA" id="ARBA00003861"/>
    </source>
</evidence>
<accession>A0ABC8LDK1</accession>
<dbReference type="EC" id="2.3.2.27" evidence="4"/>
<keyword evidence="14" id="KW-1185">Reference proteome</keyword>
<evidence type="ECO:0000313" key="14">
    <source>
        <dbReference type="Proteomes" id="UP001642260"/>
    </source>
</evidence>
<dbReference type="FunFam" id="3.30.40.10:FF:000114">
    <property type="entry name" value="RING-type E3 ubiquitin transferase"/>
    <property type="match status" value="1"/>
</dbReference>
<evidence type="ECO:0000256" key="11">
    <source>
        <dbReference type="PROSITE-ProRule" id="PRU00259"/>
    </source>
</evidence>
<sequence>MESTNEELMTRLVDSTKQISKFSNSKGFLGRIQGDLVRRITLLNPFFEELIDISVELEEEEITGFEVLRIALDSSLELFRSVNEGSKLLQIVHRDSIVQKFHDVTVEIEAALSQIPYDKFEISEEVREQVQLLHFQFKRATERHEDYDLQLSHDLAMAESAVDPDPEILKRLSQELQLSTIDELKKESHAIHEYFLSYYGDPDDCFQRMSSLLKKLVDCATTQSSEPDSSTGSKVISRHRSPVIPEYFRCPISLELMKDPVIVSTGQTYERSSIQKWLDAGHKTCPKSQETLLHSGLTPNYVLKSLIALWCESNGIELPQNQGSYRTTRPGGGSSSSDCDHTFVLALLEKLDHGTTEQQRAAAGELRLLAKRNADNRVCIAEAGAIPLLVERLSSPDPRTQEHSVTALLNLSINESNKGAIVDAGAITDIVEVLKNGSMEARENAAATLFSLSVVDENKVAIGAAGAIQALINLLEEGTRRGKKDAATAIFNLCIYQGNKSRAIKGGIVDPLTRLLKDAGGGMVDEALAILAILSTNQEGKAAIAEADSIPVLVEIIRTGSPRNRENAAAILWYLCIGNMERLNVAREVGADVALKELTENGTDRAKRKAASLLEIIQQLEGVVISAGP</sequence>
<dbReference type="GO" id="GO:0061630">
    <property type="term" value="F:ubiquitin protein ligase activity"/>
    <property type="evidence" value="ECO:0007669"/>
    <property type="project" value="UniProtKB-EC"/>
</dbReference>
<comment type="function">
    <text evidence="2">Functions as an E3 ubiquitin ligase.</text>
</comment>
<evidence type="ECO:0000256" key="1">
    <source>
        <dbReference type="ARBA" id="ARBA00000900"/>
    </source>
</evidence>
<evidence type="ECO:0000256" key="7">
    <source>
        <dbReference type="ARBA" id="ARBA00022786"/>
    </source>
</evidence>
<proteinExistence type="predicted"/>
<comment type="caution">
    <text evidence="13">The sequence shown here is derived from an EMBL/GenBank/DDBJ whole genome shotgun (WGS) entry which is preliminary data.</text>
</comment>
<dbReference type="EMBL" id="CAKOAT010516265">
    <property type="protein sequence ID" value="CAH8381599.1"/>
    <property type="molecule type" value="Genomic_DNA"/>
</dbReference>
<evidence type="ECO:0000256" key="8">
    <source>
        <dbReference type="ARBA" id="ARBA00074389"/>
    </source>
</evidence>
<reference evidence="13 14" key="1">
    <citation type="submission" date="2022-03" db="EMBL/GenBank/DDBJ databases">
        <authorList>
            <person name="Macdonald S."/>
            <person name="Ahmed S."/>
            <person name="Newling K."/>
        </authorList>
    </citation>
    <scope>NUCLEOTIDE SEQUENCE [LARGE SCALE GENOMIC DNA]</scope>
</reference>
<dbReference type="SUPFAM" id="SSF48371">
    <property type="entry name" value="ARM repeat"/>
    <property type="match status" value="1"/>
</dbReference>
<dbReference type="Gene3D" id="1.25.10.10">
    <property type="entry name" value="Leucine-rich Repeat Variant"/>
    <property type="match status" value="2"/>
</dbReference>
<dbReference type="InterPro" id="IPR013083">
    <property type="entry name" value="Znf_RING/FYVE/PHD"/>
</dbReference>
<evidence type="ECO:0000313" key="13">
    <source>
        <dbReference type="EMBL" id="CAH8381599.1"/>
    </source>
</evidence>
<dbReference type="Pfam" id="PF25368">
    <property type="entry name" value="PUB10_N"/>
    <property type="match status" value="1"/>
</dbReference>
<comment type="catalytic activity">
    <reaction evidence="1">
        <text>S-ubiquitinyl-[E2 ubiquitin-conjugating enzyme]-L-cysteine + [acceptor protein]-L-lysine = [E2 ubiquitin-conjugating enzyme]-L-cysteine + N(6)-ubiquitinyl-[acceptor protein]-L-lysine.</text>
        <dbReference type="EC" id="2.3.2.27"/>
    </reaction>
</comment>
<dbReference type="InterPro" id="IPR003613">
    <property type="entry name" value="Ubox_domain"/>
</dbReference>
<organism evidence="13 14">
    <name type="scientific">Eruca vesicaria subsp. sativa</name>
    <name type="common">Garden rocket</name>
    <name type="synonym">Eruca sativa</name>
    <dbReference type="NCBI Taxonomy" id="29727"/>
    <lineage>
        <taxon>Eukaryota</taxon>
        <taxon>Viridiplantae</taxon>
        <taxon>Streptophyta</taxon>
        <taxon>Embryophyta</taxon>
        <taxon>Tracheophyta</taxon>
        <taxon>Spermatophyta</taxon>
        <taxon>Magnoliopsida</taxon>
        <taxon>eudicotyledons</taxon>
        <taxon>Gunneridae</taxon>
        <taxon>Pentapetalae</taxon>
        <taxon>rosids</taxon>
        <taxon>malvids</taxon>
        <taxon>Brassicales</taxon>
        <taxon>Brassicaceae</taxon>
        <taxon>Brassiceae</taxon>
        <taxon>Eruca</taxon>
    </lineage>
</organism>
<feature type="repeat" description="ARM" evidence="11">
    <location>
        <begin position="384"/>
        <end position="426"/>
    </location>
</feature>
<evidence type="ECO:0000256" key="6">
    <source>
        <dbReference type="ARBA" id="ARBA00022737"/>
    </source>
</evidence>
<comment type="pathway">
    <text evidence="3">Protein modification; protein ubiquitination.</text>
</comment>
<protein>
    <recommendedName>
        <fullName evidence="8">U-box domain-containing protein 12</fullName>
        <ecNumber evidence="4">2.3.2.27</ecNumber>
    </recommendedName>
    <alternativeName>
        <fullName evidence="9">Plant U-box protein 12</fullName>
    </alternativeName>
    <alternativeName>
        <fullName evidence="10">RING-type E3 ubiquitin transferase PUB12</fullName>
    </alternativeName>
</protein>
<dbReference type="PANTHER" id="PTHR23315">
    <property type="entry name" value="U BOX DOMAIN-CONTAINING"/>
    <property type="match status" value="1"/>
</dbReference>
<dbReference type="InterPro" id="IPR011989">
    <property type="entry name" value="ARM-like"/>
</dbReference>
<dbReference type="Pfam" id="PF25598">
    <property type="entry name" value="ARM_PUB"/>
    <property type="match status" value="1"/>
</dbReference>
<dbReference type="InterPro" id="IPR000225">
    <property type="entry name" value="Armadillo"/>
</dbReference>
<feature type="repeat" description="ARM" evidence="11">
    <location>
        <begin position="507"/>
        <end position="549"/>
    </location>
</feature>
<dbReference type="InterPro" id="IPR016024">
    <property type="entry name" value="ARM-type_fold"/>
</dbReference>
<dbReference type="PROSITE" id="PS50176">
    <property type="entry name" value="ARM_REPEAT"/>
    <property type="match status" value="3"/>
</dbReference>